<dbReference type="NCBIfam" id="NF037994">
    <property type="entry name" value="DcuC_1"/>
    <property type="match status" value="1"/>
</dbReference>
<feature type="transmembrane region" description="Helical" evidence="8">
    <location>
        <begin position="51"/>
        <end position="70"/>
    </location>
</feature>
<evidence type="ECO:0000256" key="5">
    <source>
        <dbReference type="ARBA" id="ARBA00022692"/>
    </source>
</evidence>
<evidence type="ECO:0000256" key="2">
    <source>
        <dbReference type="ARBA" id="ARBA00005275"/>
    </source>
</evidence>
<dbReference type="RefSeq" id="WP_089024415.1">
    <property type="nucleotide sequence ID" value="NZ_NIQC01000035.1"/>
</dbReference>
<comment type="similarity">
    <text evidence="2">Belongs to the DcuC/DcuD transporter (TC 2.A.61) family.</text>
</comment>
<keyword evidence="3" id="KW-0813">Transport</keyword>
<accession>A0A226BV22</accession>
<evidence type="ECO:0000313" key="9">
    <source>
        <dbReference type="EMBL" id="OWZ82888.1"/>
    </source>
</evidence>
<evidence type="ECO:0000256" key="7">
    <source>
        <dbReference type="ARBA" id="ARBA00023136"/>
    </source>
</evidence>
<keyword evidence="10" id="KW-1185">Reference proteome</keyword>
<evidence type="ECO:0000256" key="6">
    <source>
        <dbReference type="ARBA" id="ARBA00022989"/>
    </source>
</evidence>
<proteinExistence type="inferred from homology"/>
<feature type="transmembrane region" description="Helical" evidence="8">
    <location>
        <begin position="216"/>
        <end position="235"/>
    </location>
</feature>
<keyword evidence="6 8" id="KW-1133">Transmembrane helix</keyword>
<organism evidence="9 10">
    <name type="scientific">Natranaerobius trueperi</name>
    <dbReference type="NCBI Taxonomy" id="759412"/>
    <lineage>
        <taxon>Bacteria</taxon>
        <taxon>Bacillati</taxon>
        <taxon>Bacillota</taxon>
        <taxon>Clostridia</taxon>
        <taxon>Natranaerobiales</taxon>
        <taxon>Natranaerobiaceae</taxon>
        <taxon>Natranaerobius</taxon>
    </lineage>
</organism>
<keyword evidence="4" id="KW-1003">Cell membrane</keyword>
<feature type="transmembrane region" description="Helical" evidence="8">
    <location>
        <begin position="247"/>
        <end position="264"/>
    </location>
</feature>
<dbReference type="AlphaFoldDB" id="A0A226BV22"/>
<evidence type="ECO:0000256" key="1">
    <source>
        <dbReference type="ARBA" id="ARBA00004651"/>
    </source>
</evidence>
<dbReference type="InterPro" id="IPR004669">
    <property type="entry name" value="C4_dicarb_anaerob_car"/>
</dbReference>
<keyword evidence="5 8" id="KW-0812">Transmembrane</keyword>
<dbReference type="InterPro" id="IPR018385">
    <property type="entry name" value="C4_dicarb_anaerob_car-like"/>
</dbReference>
<dbReference type="PANTHER" id="PTHR42002:SF2">
    <property type="entry name" value="ANAEROBIC C4-DICARBOXYLATE TRANSPORTER DCUC-RELATED"/>
    <property type="match status" value="1"/>
</dbReference>
<evidence type="ECO:0000256" key="3">
    <source>
        <dbReference type="ARBA" id="ARBA00022448"/>
    </source>
</evidence>
<dbReference type="GO" id="GO:0015556">
    <property type="term" value="F:C4-dicarboxylate transmembrane transporter activity"/>
    <property type="evidence" value="ECO:0007669"/>
    <property type="project" value="InterPro"/>
</dbReference>
<dbReference type="Pfam" id="PF03606">
    <property type="entry name" value="DcuC"/>
    <property type="match status" value="1"/>
</dbReference>
<feature type="transmembrane region" description="Helical" evidence="8">
    <location>
        <begin position="121"/>
        <end position="142"/>
    </location>
</feature>
<dbReference type="GO" id="GO:0005886">
    <property type="term" value="C:plasma membrane"/>
    <property type="evidence" value="ECO:0007669"/>
    <property type="project" value="UniProtKB-SubCell"/>
</dbReference>
<feature type="transmembrane region" description="Helical" evidence="8">
    <location>
        <begin position="285"/>
        <end position="306"/>
    </location>
</feature>
<gene>
    <name evidence="9" type="ORF">CDO51_11680</name>
</gene>
<name>A0A226BV22_9FIRM</name>
<comment type="caution">
    <text evidence="9">The sequence shown here is derived from an EMBL/GenBank/DDBJ whole genome shotgun (WGS) entry which is preliminary data.</text>
</comment>
<feature type="transmembrane region" description="Helical" evidence="8">
    <location>
        <begin position="172"/>
        <end position="195"/>
    </location>
</feature>
<comment type="subcellular location">
    <subcellularLocation>
        <location evidence="1">Cell membrane</location>
        <topology evidence="1">Multi-pass membrane protein</topology>
    </subcellularLocation>
</comment>
<feature type="transmembrane region" description="Helical" evidence="8">
    <location>
        <begin position="25"/>
        <end position="44"/>
    </location>
</feature>
<evidence type="ECO:0000256" key="8">
    <source>
        <dbReference type="SAM" id="Phobius"/>
    </source>
</evidence>
<evidence type="ECO:0000313" key="10">
    <source>
        <dbReference type="Proteomes" id="UP000214588"/>
    </source>
</evidence>
<evidence type="ECO:0000256" key="4">
    <source>
        <dbReference type="ARBA" id="ARBA00022475"/>
    </source>
</evidence>
<dbReference type="PANTHER" id="PTHR42002">
    <property type="entry name" value="ANAEROBIC C4-DICARBOXYLATE TRANSPORTER DCUC-RELATED"/>
    <property type="match status" value="1"/>
</dbReference>
<dbReference type="Proteomes" id="UP000214588">
    <property type="component" value="Unassembled WGS sequence"/>
</dbReference>
<dbReference type="OrthoDB" id="1674075at2"/>
<feature type="transmembrane region" description="Helical" evidence="8">
    <location>
        <begin position="90"/>
        <end position="109"/>
    </location>
</feature>
<reference evidence="9 10" key="1">
    <citation type="submission" date="2017-06" db="EMBL/GenBank/DDBJ databases">
        <title>Draft Genome Sequence of Natranaerobius trueperi halophilic, alkalithermophilic bacteria from soda lakes.</title>
        <authorList>
            <person name="Zhao B."/>
        </authorList>
    </citation>
    <scope>NUCLEOTIDE SEQUENCE [LARGE SCALE GENOMIC DNA]</scope>
    <source>
        <strain evidence="9 10">DSM 18760</strain>
    </source>
</reference>
<feature type="transmembrane region" description="Helical" evidence="8">
    <location>
        <begin position="318"/>
        <end position="336"/>
    </location>
</feature>
<sequence>MFLLGLLILVATAYLIIKKYEVRMVLFTSGLLMCIISLQPIEAFDAFAERMVAEGLIQAILSVLAFAQVMKFTKCDQHLVHLLGGILTKVKPILVPGTVLAAYIVNIALPSAAGTSAAVGAVFIPVLMAAGIHPAIAAAAVFSGTFGGALNPGTPHNAFIADLAGVSGMDVVSVHSVATISAGLIGMLSLTAIGYMRNEMKGYELGIQQDERSEDFKPEVIKAIIVVLPLVLLMLGESGAVPILQELGVPGSMIIGAILGVLVTKTNPADATKTFFDGMGTAYSNVLGIIISATVFVSGLEATGVVDALINLMTEVEAIAGVAGAFGPFMLSVITGSGDAASFAFNEAITPQAVEFGFGTIELGSLAALTAALGRTMSPVAAAAIVCANYANVNPIEIVKRTAPGMILSTIVAMLILL</sequence>
<keyword evidence="7 8" id="KW-0472">Membrane</keyword>
<dbReference type="EMBL" id="NIQC01000035">
    <property type="protein sequence ID" value="OWZ82888.1"/>
    <property type="molecule type" value="Genomic_DNA"/>
</dbReference>
<protein>
    <submittedName>
        <fullName evidence="9">C4-dicarboxylate ABC transporter</fullName>
    </submittedName>
</protein>